<feature type="domain" description="RRM" evidence="2">
    <location>
        <begin position="4"/>
        <end position="81"/>
    </location>
</feature>
<evidence type="ECO:0000256" key="1">
    <source>
        <dbReference type="ARBA" id="ARBA00022884"/>
    </source>
</evidence>
<dbReference type="PANTHER" id="PTHR48024:SF56">
    <property type="entry name" value="HETEROGENEOUS NUCLEAR RIBONUCLEOPROTEIN A0"/>
    <property type="match status" value="1"/>
</dbReference>
<accession>A0A2H0QUH8</accession>
<dbReference type="SMART" id="SM00360">
    <property type="entry name" value="RRM"/>
    <property type="match status" value="1"/>
</dbReference>
<evidence type="ECO:0000259" key="2">
    <source>
        <dbReference type="PROSITE" id="PS50102"/>
    </source>
</evidence>
<comment type="caution">
    <text evidence="3">The sequence shown here is derived from an EMBL/GenBank/DDBJ whole genome shotgun (WGS) entry which is preliminary data.</text>
</comment>
<sequence>MANTRLYVGGIPYSSTEDGLRSAFEQAGTVHAAEIVIDRQTGRSRGFGFVEMDADAADKAIEMWNDKEFEGRRLSVSIARERAARE</sequence>
<dbReference type="InterPro" id="IPR012677">
    <property type="entry name" value="Nucleotide-bd_a/b_plait_sf"/>
</dbReference>
<dbReference type="Pfam" id="PF00076">
    <property type="entry name" value="RRM_1"/>
    <property type="match status" value="1"/>
</dbReference>
<gene>
    <name evidence="3" type="ORF">COV34_02485</name>
</gene>
<reference evidence="3 4" key="1">
    <citation type="submission" date="2017-09" db="EMBL/GenBank/DDBJ databases">
        <title>Depth-based differentiation of microbial function through sediment-hosted aquifers and enrichment of novel symbionts in the deep terrestrial subsurface.</title>
        <authorList>
            <person name="Probst A.J."/>
            <person name="Ladd B."/>
            <person name="Jarett J.K."/>
            <person name="Geller-Mcgrath D.E."/>
            <person name="Sieber C.M."/>
            <person name="Emerson J.B."/>
            <person name="Anantharaman K."/>
            <person name="Thomas B.C."/>
            <person name="Malmstrom R."/>
            <person name="Stieglmeier M."/>
            <person name="Klingl A."/>
            <person name="Woyke T."/>
            <person name="Ryan C.M."/>
            <person name="Banfield J.F."/>
        </authorList>
    </citation>
    <scope>NUCLEOTIDE SEQUENCE [LARGE SCALE GENOMIC DNA]</scope>
    <source>
        <strain evidence="3">CG10_big_fil_rev_8_21_14_0_10_42_12</strain>
    </source>
</reference>
<dbReference type="AlphaFoldDB" id="A0A2H0QUH8"/>
<dbReference type="GO" id="GO:0003723">
    <property type="term" value="F:RNA binding"/>
    <property type="evidence" value="ECO:0007669"/>
    <property type="project" value="UniProtKB-KW"/>
</dbReference>
<dbReference type="Gene3D" id="3.30.70.330">
    <property type="match status" value="1"/>
</dbReference>
<dbReference type="Proteomes" id="UP000231333">
    <property type="component" value="Unassembled WGS sequence"/>
</dbReference>
<proteinExistence type="predicted"/>
<dbReference type="PANTHER" id="PTHR48024">
    <property type="entry name" value="GEO13361P1-RELATED"/>
    <property type="match status" value="1"/>
</dbReference>
<dbReference type="InterPro" id="IPR035979">
    <property type="entry name" value="RBD_domain_sf"/>
</dbReference>
<name>A0A2H0QUH8_9BACT</name>
<evidence type="ECO:0000313" key="4">
    <source>
        <dbReference type="Proteomes" id="UP000231333"/>
    </source>
</evidence>
<dbReference type="EMBL" id="PCXL01000013">
    <property type="protein sequence ID" value="PIR37932.1"/>
    <property type="molecule type" value="Genomic_DNA"/>
</dbReference>
<protein>
    <submittedName>
        <fullName evidence="3">RNA-binding protein</fullName>
    </submittedName>
</protein>
<keyword evidence="1" id="KW-0694">RNA-binding</keyword>
<dbReference type="InterPro" id="IPR050886">
    <property type="entry name" value="RNA-binding_reg"/>
</dbReference>
<organism evidence="3 4">
    <name type="scientific">Candidatus Zambryskibacteria bacterium CG10_big_fil_rev_8_21_14_0_10_42_12</name>
    <dbReference type="NCBI Taxonomy" id="1975115"/>
    <lineage>
        <taxon>Bacteria</taxon>
        <taxon>Candidatus Zambryskiibacteriota</taxon>
    </lineage>
</organism>
<dbReference type="InterPro" id="IPR000504">
    <property type="entry name" value="RRM_dom"/>
</dbReference>
<evidence type="ECO:0000313" key="3">
    <source>
        <dbReference type="EMBL" id="PIR37932.1"/>
    </source>
</evidence>
<dbReference type="SUPFAM" id="SSF54928">
    <property type="entry name" value="RNA-binding domain, RBD"/>
    <property type="match status" value="1"/>
</dbReference>
<dbReference type="PROSITE" id="PS50102">
    <property type="entry name" value="RRM"/>
    <property type="match status" value="1"/>
</dbReference>